<accession>A0A7Y5ZZ38</accession>
<proteinExistence type="predicted"/>
<evidence type="ECO:0000313" key="2">
    <source>
        <dbReference type="EMBL" id="NUU16752.1"/>
    </source>
</evidence>
<evidence type="ECO:0000313" key="3">
    <source>
        <dbReference type="Proteomes" id="UP000565724"/>
    </source>
</evidence>
<organism evidence="2 3">
    <name type="scientific">Cellulomonas humilata</name>
    <dbReference type="NCBI Taxonomy" id="144055"/>
    <lineage>
        <taxon>Bacteria</taxon>
        <taxon>Bacillati</taxon>
        <taxon>Actinomycetota</taxon>
        <taxon>Actinomycetes</taxon>
        <taxon>Micrococcales</taxon>
        <taxon>Cellulomonadaceae</taxon>
        <taxon>Cellulomonas</taxon>
    </lineage>
</organism>
<protein>
    <submittedName>
        <fullName evidence="2">Uncharacterized protein</fullName>
    </submittedName>
</protein>
<dbReference type="EMBL" id="JABMCI010000054">
    <property type="protein sequence ID" value="NUU16752.1"/>
    <property type="molecule type" value="Genomic_DNA"/>
</dbReference>
<reference evidence="2 3" key="1">
    <citation type="submission" date="2020-05" db="EMBL/GenBank/DDBJ databases">
        <title>Genome Sequencing of Type Strains.</title>
        <authorList>
            <person name="Lemaire J.F."/>
            <person name="Inderbitzin P."/>
            <person name="Gregorio O.A."/>
            <person name="Collins S.B."/>
            <person name="Wespe N."/>
            <person name="Knight-Connoni V."/>
        </authorList>
    </citation>
    <scope>NUCLEOTIDE SEQUENCE [LARGE SCALE GENOMIC DNA]</scope>
    <source>
        <strain evidence="2 3">ATCC 25174</strain>
    </source>
</reference>
<dbReference type="Proteomes" id="UP000565724">
    <property type="component" value="Unassembled WGS sequence"/>
</dbReference>
<feature type="region of interest" description="Disordered" evidence="1">
    <location>
        <begin position="115"/>
        <end position="142"/>
    </location>
</feature>
<gene>
    <name evidence="2" type="ORF">HP550_05755</name>
</gene>
<evidence type="ECO:0000256" key="1">
    <source>
        <dbReference type="SAM" id="MobiDB-lite"/>
    </source>
</evidence>
<name>A0A7Y5ZZ38_9CELL</name>
<keyword evidence="3" id="KW-1185">Reference proteome</keyword>
<sequence length="1372" mass="142552">MTDPLDLAPLTADALATDARLTAQVAESRHPLVLLPVRLETRFRDGSLLVRVYPDQLHVDAHDPRLSAAELAAGEDFWRAQWRTGTDRERAQRAWAALADRCGRGRAAWVVRATTPTNPQDRPDAAVGDGEPLSADPTFPVLAPTEQRSTPVARLLPTRWTATAYAQGAVVAVGTGREITADLAVGPDLSAPLVHDEGGDEVAAVDQAMSWLVDFDTAEEVGMALRLPVSGPLDLLLVTGVREGSADDGAGGLARLLDAQRYSEGLAFLDAETPTNNAEGASSGWSSAAAGAWAPTSEPVPPGTAGARTAAALGVGGSADLGSLPAGGSADERLAEAMSTALWPATWGYWLPQLAGVGLDDADWARDHARRFVRPGGPLPTLRVGRQPYGLLPVTSLGRFAGDERANRVRRTVAGLVEGAWRPVLAQAPRIGRGDVAADLVDVLRLGARSDRVRLRRAFGVRFAQHVQLLLGRRLGDAGFWEVARDRALPVAAAAGAGLLPGALTVHEPDTAPVTVPLVGDADDLRELLAADVDQLAAGGDDPPPSLLAALVRHGLLREHATAAARLLGPDAPDVTDAELYGFGEATPGWRERRDATVPDGGTVRERLAAGTEELTTFRAAVEVLAAADPGDLERHLLGTLDAAAYRVDAWVTSLASRRLADLRADQERGALVGGYGWAEHLTPSAADVVTESPTGEPGELLAAVDDPGFLHTPSIHQAQVAALLRNAHLANGGGEHDPFAISLTSERVRLARSVFDGVRAGRSVGAVLGYLVERDLHEHGLAKAVDNAREVSPMPGEEHLPPAARRLDGLSLHRLWAASEDHALDHLVGGDPSVADRVAALGVLRRLGSAVDAAADLLQAEQVHQFALGDLDRAVSTVADFDRGLVPPATLDVVQTPRSGVGVTHRVGILLDPGAAATGGWAGPTRSPRAAAEPGLDAWLGRMLGAATGRSVTVRDAAGEASAQVPLSELGMSAGDLVRVAGAGEHGLTELAARAALASGADLLRPTLEPDRALLDLLEMGRSLAALLGPATPMAGGTLQPPHADDEPGVDVAELEGRAAAASAAVQAAVDALDDALVDPTPPRLEAAVAACWSLGVGDAAVPVETTVDGWSAAAVRARDQLQGRLVEAGAVQAGPSAPAWDLSLRRLRALLGPGFVALPRFVPPTTADLVASRDDPALLGGDALAVEVWLTRMERVREPLGRLGIALREAEALGGPAVSLAAAQVPHRPGAVWNALPAEQYVDGAVSLALSGAELVAPGREVAGLLVDEWTEVIPSATETTGVAFRYDPPELMAPQAILLAVPPVAGEPWTLGTLNQVLVETLEQAHLRAVPPTALGAVRQYLPATVLAFNAERDAVSTNPNALTAPVVG</sequence>
<feature type="compositionally biased region" description="Low complexity" evidence="1">
    <location>
        <begin position="280"/>
        <end position="294"/>
    </location>
</feature>
<dbReference type="RefSeq" id="WP_175346630.1">
    <property type="nucleotide sequence ID" value="NZ_JABMCI010000054.1"/>
</dbReference>
<feature type="region of interest" description="Disordered" evidence="1">
    <location>
        <begin position="274"/>
        <end position="307"/>
    </location>
</feature>
<comment type="caution">
    <text evidence="2">The sequence shown here is derived from an EMBL/GenBank/DDBJ whole genome shotgun (WGS) entry which is preliminary data.</text>
</comment>